<evidence type="ECO:0000313" key="3">
    <source>
        <dbReference type="EMBL" id="AGX86757.1"/>
    </source>
</evidence>
<dbReference type="PIRSF" id="PIRSF029347">
    <property type="entry name" value="RecF"/>
    <property type="match status" value="1"/>
</dbReference>
<dbReference type="PANTHER" id="PTHR32182:SF22">
    <property type="entry name" value="ATP-DEPENDENT ENDONUCLEASE, OLD FAMILY-RELATED"/>
    <property type="match status" value="1"/>
</dbReference>
<dbReference type="Proteomes" id="UP000017184">
    <property type="component" value="Chromosome"/>
</dbReference>
<evidence type="ECO:0000313" key="4">
    <source>
        <dbReference type="Proteomes" id="UP000017184"/>
    </source>
</evidence>
<dbReference type="KEGG" id="cbx:Cenrod_0649"/>
<feature type="domain" description="ATPase AAA-type core" evidence="2">
    <location>
        <begin position="80"/>
        <end position="391"/>
    </location>
</feature>
<feature type="compositionally biased region" description="Basic residues" evidence="1">
    <location>
        <begin position="8"/>
        <end position="25"/>
    </location>
</feature>
<dbReference type="eggNOG" id="COG4637">
    <property type="taxonomic scope" value="Bacteria"/>
</dbReference>
<protein>
    <submittedName>
        <fullName evidence="3">ATPase-like protein</fullName>
    </submittedName>
</protein>
<dbReference type="PANTHER" id="PTHR32182">
    <property type="entry name" value="DNA REPLICATION AND REPAIR PROTEIN RECF"/>
    <property type="match status" value="1"/>
</dbReference>
<dbReference type="GO" id="GO:0006302">
    <property type="term" value="P:double-strand break repair"/>
    <property type="evidence" value="ECO:0007669"/>
    <property type="project" value="TreeGrafter"/>
</dbReference>
<accession>U5N5W5</accession>
<dbReference type="InterPro" id="IPR027417">
    <property type="entry name" value="P-loop_NTPase"/>
</dbReference>
<dbReference type="GO" id="GO:0016887">
    <property type="term" value="F:ATP hydrolysis activity"/>
    <property type="evidence" value="ECO:0007669"/>
    <property type="project" value="InterPro"/>
</dbReference>
<dbReference type="AlphaFoldDB" id="U5N5W5"/>
<dbReference type="InterPro" id="IPR003959">
    <property type="entry name" value="ATPase_AAA_core"/>
</dbReference>
<organism evidence="3 4">
    <name type="scientific">Candidatus Symbiobacter mobilis CR</name>
    <dbReference type="NCBI Taxonomy" id="946483"/>
    <lineage>
        <taxon>Bacteria</taxon>
        <taxon>Pseudomonadati</taxon>
        <taxon>Pseudomonadota</taxon>
        <taxon>Betaproteobacteria</taxon>
        <taxon>Burkholderiales</taxon>
        <taxon>Comamonadaceae</taxon>
    </lineage>
</organism>
<dbReference type="Pfam" id="PF13304">
    <property type="entry name" value="AAA_21"/>
    <property type="match status" value="1"/>
</dbReference>
<dbReference type="InterPro" id="IPR014555">
    <property type="entry name" value="RecF-like"/>
</dbReference>
<feature type="region of interest" description="Disordered" evidence="1">
    <location>
        <begin position="1"/>
        <end position="37"/>
    </location>
</feature>
<dbReference type="SUPFAM" id="SSF52540">
    <property type="entry name" value="P-loop containing nucleoside triphosphate hydrolases"/>
    <property type="match status" value="1"/>
</dbReference>
<sequence length="448" mass="49336">MAFTHSVRALHTRLHQRRNQRKPQQKNRTGARPSNLYETTPLPIVARPRPHLYPEHIMIRSIQIDGFKSIVSQTLELGRVNCFIGANGVGKSNVLEAIGVLGAAASGKVDDESLLRRGVRPGLPRLYKSSFESASVPVHIGLSAKSAKASYRVSLLNPLENPEPAWSFKTERLSADGEEIVSDGVRNRRNLTPTAGLAALKLVEVDNANPAAMLMQRLQNFAIYAPNTPTLRAMVGDPQSRNPLGLSGGRLAEAFAEFRKTILDRDEDLLDSVLELVDWVADIQTTSSAGALLSPSVARTKNVLKFTDRFMRRSRNTLTAYDASEGALYVLFCAILCLSPHAPPMFAIDNLDQALNPRLVGRLTAKLVKWLARGDASRQLLFTAHNPAVLDGMDLNDPEVRLFAVERNSEGHTVVRRIELSAELRQLHATYPLSRLWLMGNLGAVPNV</sequence>
<name>U5N5W5_9BURK</name>
<dbReference type="STRING" id="946483.Cenrod_0649"/>
<evidence type="ECO:0000256" key="1">
    <source>
        <dbReference type="SAM" id="MobiDB-lite"/>
    </source>
</evidence>
<dbReference type="GO" id="GO:0005524">
    <property type="term" value="F:ATP binding"/>
    <property type="evidence" value="ECO:0007669"/>
    <property type="project" value="InterPro"/>
</dbReference>
<dbReference type="Gene3D" id="3.40.50.300">
    <property type="entry name" value="P-loop containing nucleotide triphosphate hydrolases"/>
    <property type="match status" value="1"/>
</dbReference>
<dbReference type="EMBL" id="CP004885">
    <property type="protein sequence ID" value="AGX86757.1"/>
    <property type="molecule type" value="Genomic_DNA"/>
</dbReference>
<keyword evidence="4" id="KW-1185">Reference proteome</keyword>
<proteinExistence type="predicted"/>
<evidence type="ECO:0000259" key="2">
    <source>
        <dbReference type="Pfam" id="PF13304"/>
    </source>
</evidence>
<dbReference type="PATRIC" id="fig|946483.4.peg.649"/>
<gene>
    <name evidence="3" type="ORF">Cenrod_0649</name>
</gene>
<dbReference type="GO" id="GO:0000731">
    <property type="term" value="P:DNA synthesis involved in DNA repair"/>
    <property type="evidence" value="ECO:0007669"/>
    <property type="project" value="TreeGrafter"/>
</dbReference>
<dbReference type="HOGENOM" id="CLU_035814_2_0_4"/>
<reference evidence="3 4" key="1">
    <citation type="journal article" date="2013" name="Genome Biol.">
        <title>Genomic analysis reveals key aspects of prokaryotic symbiosis in the phototrophic consortium "Chlorochromatium aggregatum".</title>
        <authorList>
            <person name="Liu Z."/>
            <person name="Muller J."/>
            <person name="Li T."/>
            <person name="Alvey R.M."/>
            <person name="Vogl K."/>
            <person name="Frigaard N.U."/>
            <person name="Rockwell N.C."/>
            <person name="Boyd E.S."/>
            <person name="Tomsho L.P."/>
            <person name="Schuster S.C."/>
            <person name="Henke P."/>
            <person name="Rohde M."/>
            <person name="Overmann J."/>
            <person name="Bryant D.A."/>
        </authorList>
    </citation>
    <scope>NUCLEOTIDE SEQUENCE [LARGE SCALE GENOMIC DNA]</scope>
    <source>
        <strain evidence="3">CR</strain>
    </source>
</reference>